<organism evidence="1 2">
    <name type="scientific">Corchorus capsularis</name>
    <name type="common">Jute</name>
    <dbReference type="NCBI Taxonomy" id="210143"/>
    <lineage>
        <taxon>Eukaryota</taxon>
        <taxon>Viridiplantae</taxon>
        <taxon>Streptophyta</taxon>
        <taxon>Embryophyta</taxon>
        <taxon>Tracheophyta</taxon>
        <taxon>Spermatophyta</taxon>
        <taxon>Magnoliopsida</taxon>
        <taxon>eudicotyledons</taxon>
        <taxon>Gunneridae</taxon>
        <taxon>Pentapetalae</taxon>
        <taxon>rosids</taxon>
        <taxon>malvids</taxon>
        <taxon>Malvales</taxon>
        <taxon>Malvaceae</taxon>
        <taxon>Grewioideae</taxon>
        <taxon>Apeibeae</taxon>
        <taxon>Corchorus</taxon>
    </lineage>
</organism>
<accession>A0A1R3JEB6</accession>
<protein>
    <submittedName>
        <fullName evidence="1">Uncharacterized protein</fullName>
    </submittedName>
</protein>
<dbReference type="EMBL" id="AWWV01008101">
    <property type="protein sequence ID" value="OMO93165.1"/>
    <property type="molecule type" value="Genomic_DNA"/>
</dbReference>
<comment type="caution">
    <text evidence="1">The sequence shown here is derived from an EMBL/GenBank/DDBJ whole genome shotgun (WGS) entry which is preliminary data.</text>
</comment>
<dbReference type="Proteomes" id="UP000188268">
    <property type="component" value="Unassembled WGS sequence"/>
</dbReference>
<gene>
    <name evidence="1" type="ORF">CCACVL1_06620</name>
</gene>
<evidence type="ECO:0000313" key="2">
    <source>
        <dbReference type="Proteomes" id="UP000188268"/>
    </source>
</evidence>
<name>A0A1R3JEB6_COCAP</name>
<dbReference type="Gramene" id="OMO93165">
    <property type="protein sequence ID" value="OMO93165"/>
    <property type="gene ID" value="CCACVL1_06620"/>
</dbReference>
<dbReference type="AlphaFoldDB" id="A0A1R3JEB6"/>
<keyword evidence="2" id="KW-1185">Reference proteome</keyword>
<sequence length="23" mass="2638">MATGHSLRLRGRGWQRKIKAIVC</sequence>
<reference evidence="1 2" key="1">
    <citation type="submission" date="2013-09" db="EMBL/GenBank/DDBJ databases">
        <title>Corchorus capsularis genome sequencing.</title>
        <authorList>
            <person name="Alam M."/>
            <person name="Haque M.S."/>
            <person name="Islam M.S."/>
            <person name="Emdad E.M."/>
            <person name="Islam M.M."/>
            <person name="Ahmed B."/>
            <person name="Halim A."/>
            <person name="Hossen Q.M.M."/>
            <person name="Hossain M.Z."/>
            <person name="Ahmed R."/>
            <person name="Khan M.M."/>
            <person name="Islam R."/>
            <person name="Rashid M.M."/>
            <person name="Khan S.A."/>
            <person name="Rahman M.S."/>
            <person name="Alam M."/>
        </authorList>
    </citation>
    <scope>NUCLEOTIDE SEQUENCE [LARGE SCALE GENOMIC DNA]</scope>
    <source>
        <strain evidence="2">cv. CVL-1</strain>
        <tissue evidence="1">Whole seedling</tissue>
    </source>
</reference>
<evidence type="ECO:0000313" key="1">
    <source>
        <dbReference type="EMBL" id="OMO93165.1"/>
    </source>
</evidence>
<proteinExistence type="predicted"/>